<sequence>MNPTDFHNGSKIQPRVEEVKSNSQIRRLPTDLDRNSAWPVHQIFIGPHLRRRPFTSDKQHRTNIVVLLGRARGPCSPISATATVLLDKPSCRLQFATNLRESCSVTTKSPYTKIGASQSSPDLQSALSRRKLEQQWWSFSFLSIRPPRNFRMVPLLVVFKSATNFLTSVVVRSPPKSSTEPISSSCSVELAVRAQQSQPPRPSYSISRLEAWSRLQFATNLRESCSVTTKSPCIKIGASQSSPDLQSPSSRRKFEQQWWSFSFLSIRSLSL</sequence>
<proteinExistence type="predicted"/>
<protein>
    <submittedName>
        <fullName evidence="2">Uncharacterized protein</fullName>
    </submittedName>
</protein>
<feature type="compositionally biased region" description="Polar residues" evidence="1">
    <location>
        <begin position="1"/>
        <end position="11"/>
    </location>
</feature>
<gene>
    <name evidence="2" type="ORF">F2Q70_00014662</name>
</gene>
<comment type="caution">
    <text evidence="2">The sequence shown here is derived from an EMBL/GenBank/DDBJ whole genome shotgun (WGS) entry which is preliminary data.</text>
</comment>
<organism evidence="2">
    <name type="scientific">Brassica cretica</name>
    <name type="common">Mustard</name>
    <dbReference type="NCBI Taxonomy" id="69181"/>
    <lineage>
        <taxon>Eukaryota</taxon>
        <taxon>Viridiplantae</taxon>
        <taxon>Streptophyta</taxon>
        <taxon>Embryophyta</taxon>
        <taxon>Tracheophyta</taxon>
        <taxon>Spermatophyta</taxon>
        <taxon>Magnoliopsida</taxon>
        <taxon>eudicotyledons</taxon>
        <taxon>Gunneridae</taxon>
        <taxon>Pentapetalae</taxon>
        <taxon>rosids</taxon>
        <taxon>malvids</taxon>
        <taxon>Brassicales</taxon>
        <taxon>Brassicaceae</taxon>
        <taxon>Brassiceae</taxon>
        <taxon>Brassica</taxon>
    </lineage>
</organism>
<evidence type="ECO:0000256" key="1">
    <source>
        <dbReference type="SAM" id="MobiDB-lite"/>
    </source>
</evidence>
<accession>A0A8S9I3B6</accession>
<evidence type="ECO:0000313" key="2">
    <source>
        <dbReference type="EMBL" id="KAF2564100.1"/>
    </source>
</evidence>
<name>A0A8S9I3B6_BRACR</name>
<feature type="region of interest" description="Disordered" evidence="1">
    <location>
        <begin position="1"/>
        <end position="24"/>
    </location>
</feature>
<reference evidence="2" key="1">
    <citation type="submission" date="2019-12" db="EMBL/GenBank/DDBJ databases">
        <title>Genome sequencing and annotation of Brassica cretica.</title>
        <authorList>
            <person name="Studholme D.J."/>
            <person name="Sarris P.F."/>
        </authorList>
    </citation>
    <scope>NUCLEOTIDE SEQUENCE</scope>
    <source>
        <strain evidence="2">PFS-102/07</strain>
        <tissue evidence="2">Leaf</tissue>
    </source>
</reference>
<dbReference type="AlphaFoldDB" id="A0A8S9I3B6"/>
<dbReference type="EMBL" id="QGKY02001250">
    <property type="protein sequence ID" value="KAF2564100.1"/>
    <property type="molecule type" value="Genomic_DNA"/>
</dbReference>